<proteinExistence type="predicted"/>
<feature type="compositionally biased region" description="Polar residues" evidence="1">
    <location>
        <begin position="99"/>
        <end position="108"/>
    </location>
</feature>
<evidence type="ECO:0000313" key="3">
    <source>
        <dbReference type="Proteomes" id="UP000789901"/>
    </source>
</evidence>
<organism evidence="2 3">
    <name type="scientific">Gigaspora margarita</name>
    <dbReference type="NCBI Taxonomy" id="4874"/>
    <lineage>
        <taxon>Eukaryota</taxon>
        <taxon>Fungi</taxon>
        <taxon>Fungi incertae sedis</taxon>
        <taxon>Mucoromycota</taxon>
        <taxon>Glomeromycotina</taxon>
        <taxon>Glomeromycetes</taxon>
        <taxon>Diversisporales</taxon>
        <taxon>Gigasporaceae</taxon>
        <taxon>Gigaspora</taxon>
    </lineage>
</organism>
<evidence type="ECO:0000256" key="1">
    <source>
        <dbReference type="SAM" id="MobiDB-lite"/>
    </source>
</evidence>
<reference evidence="2 3" key="1">
    <citation type="submission" date="2021-06" db="EMBL/GenBank/DDBJ databases">
        <authorList>
            <person name="Kallberg Y."/>
            <person name="Tangrot J."/>
            <person name="Rosling A."/>
        </authorList>
    </citation>
    <scope>NUCLEOTIDE SEQUENCE [LARGE SCALE GENOMIC DNA]</scope>
    <source>
        <strain evidence="2 3">120-4 pot B 10/14</strain>
    </source>
</reference>
<comment type="caution">
    <text evidence="2">The sequence shown here is derived from an EMBL/GenBank/DDBJ whole genome shotgun (WGS) entry which is preliminary data.</text>
</comment>
<name>A0ABN7WIC1_GIGMA</name>
<protein>
    <submittedName>
        <fullName evidence="2">45655_t:CDS:1</fullName>
    </submittedName>
</protein>
<feature type="non-terminal residue" evidence="2">
    <location>
        <position position="1"/>
    </location>
</feature>
<feature type="compositionally biased region" description="Basic and acidic residues" evidence="1">
    <location>
        <begin position="74"/>
        <end position="98"/>
    </location>
</feature>
<feature type="non-terminal residue" evidence="2">
    <location>
        <position position="108"/>
    </location>
</feature>
<dbReference type="Proteomes" id="UP000789901">
    <property type="component" value="Unassembled WGS sequence"/>
</dbReference>
<keyword evidence="3" id="KW-1185">Reference proteome</keyword>
<sequence length="108" mass="12475">SSNYNDNDKPSNYNNYDVPDNYEAFKEQQKAVLVFGDFSLTSLLLRQNDLGFFAFSDKLNYVLDKHDQNIFKTDDQNKKAKAEKRMVKKKSEIDDTSKTVETSETSNS</sequence>
<feature type="region of interest" description="Disordered" evidence="1">
    <location>
        <begin position="74"/>
        <end position="108"/>
    </location>
</feature>
<evidence type="ECO:0000313" key="2">
    <source>
        <dbReference type="EMBL" id="CAG8832191.1"/>
    </source>
</evidence>
<dbReference type="EMBL" id="CAJVQB010044893">
    <property type="protein sequence ID" value="CAG8832191.1"/>
    <property type="molecule type" value="Genomic_DNA"/>
</dbReference>
<gene>
    <name evidence="2" type="ORF">GMARGA_LOCUS30945</name>
</gene>
<accession>A0ABN7WIC1</accession>